<protein>
    <recommendedName>
        <fullName evidence="4 10">Nicotinate-nucleotide--dimethylbenzimidazole phosphoribosyltransferase</fullName>
        <shortName evidence="10">NN:DBI PRT</shortName>
        <ecNumber evidence="3 10">2.4.2.21</ecNumber>
    </recommendedName>
    <alternativeName>
        <fullName evidence="8 10">N(1)-alpha-phosphoribosyltransferase</fullName>
    </alternativeName>
</protein>
<keyword evidence="7 10" id="KW-0808">Transferase</keyword>
<evidence type="ECO:0000313" key="12">
    <source>
        <dbReference type="Proteomes" id="UP001209229"/>
    </source>
</evidence>
<organism evidence="11 12">
    <name type="scientific">Plebeiibacterium sediminum</name>
    <dbReference type="NCBI Taxonomy" id="2992112"/>
    <lineage>
        <taxon>Bacteria</taxon>
        <taxon>Pseudomonadati</taxon>
        <taxon>Bacteroidota</taxon>
        <taxon>Bacteroidia</taxon>
        <taxon>Marinilabiliales</taxon>
        <taxon>Marinilabiliaceae</taxon>
        <taxon>Plebeiibacterium</taxon>
    </lineage>
</organism>
<keyword evidence="5 10" id="KW-0169">Cobalamin biosynthesis</keyword>
<dbReference type="InterPro" id="IPR036087">
    <property type="entry name" value="Nict_dMeBzImd_PRibTrfase_sf"/>
</dbReference>
<dbReference type="NCBIfam" id="TIGR03160">
    <property type="entry name" value="cobT_DBIPRT"/>
    <property type="match status" value="1"/>
</dbReference>
<dbReference type="SUPFAM" id="SSF52733">
    <property type="entry name" value="Nicotinate mononucleotide:5,6-dimethylbenzimidazole phosphoribosyltransferase (CobT)"/>
    <property type="match status" value="1"/>
</dbReference>
<gene>
    <name evidence="10 11" type="primary">cobT</name>
    <name evidence="11" type="ORF">OM075_04020</name>
</gene>
<evidence type="ECO:0000256" key="3">
    <source>
        <dbReference type="ARBA" id="ARBA00011991"/>
    </source>
</evidence>
<dbReference type="InterPro" id="IPR003200">
    <property type="entry name" value="Nict_dMeBzImd_PRibTrfase"/>
</dbReference>
<dbReference type="Proteomes" id="UP001209229">
    <property type="component" value="Unassembled WGS sequence"/>
</dbReference>
<dbReference type="AlphaFoldDB" id="A0AAE3M282"/>
<dbReference type="EC" id="2.4.2.21" evidence="3 10"/>
<dbReference type="GO" id="GO:0008939">
    <property type="term" value="F:nicotinate-nucleotide-dimethylbenzimidazole phosphoribosyltransferase activity"/>
    <property type="evidence" value="ECO:0007669"/>
    <property type="project" value="UniProtKB-UniRule"/>
</dbReference>
<evidence type="ECO:0000256" key="7">
    <source>
        <dbReference type="ARBA" id="ARBA00022679"/>
    </source>
</evidence>
<comment type="pathway">
    <text evidence="1 10">Nucleoside biosynthesis; alpha-ribazole biosynthesis; alpha-ribazole from 5,6-dimethylbenzimidazole: step 1/2.</text>
</comment>
<dbReference type="PANTHER" id="PTHR43463:SF1">
    <property type="entry name" value="NICOTINATE-NUCLEOTIDE--DIMETHYLBENZIMIDAZOLE PHOSPHORIBOSYLTRANSFERASE"/>
    <property type="match status" value="1"/>
</dbReference>
<evidence type="ECO:0000256" key="5">
    <source>
        <dbReference type="ARBA" id="ARBA00022573"/>
    </source>
</evidence>
<dbReference type="Gene3D" id="1.10.1610.10">
    <property type="match status" value="1"/>
</dbReference>
<dbReference type="HAMAP" id="MF_00230">
    <property type="entry name" value="CobT"/>
    <property type="match status" value="1"/>
</dbReference>
<dbReference type="PANTHER" id="PTHR43463">
    <property type="entry name" value="NICOTINATE-NUCLEOTIDE--DIMETHYLBENZIMIDAZOLE PHOSPHORIBOSYLTRANSFERASE"/>
    <property type="match status" value="1"/>
</dbReference>
<dbReference type="FunFam" id="3.40.50.10210:FF:000001">
    <property type="entry name" value="Nicotinate-nucleotide--dimethylbenzimidazole phosphoribosyltransferase"/>
    <property type="match status" value="1"/>
</dbReference>
<comment type="caution">
    <text evidence="11">The sequence shown here is derived from an EMBL/GenBank/DDBJ whole genome shotgun (WGS) entry which is preliminary data.</text>
</comment>
<dbReference type="GO" id="GO:0009236">
    <property type="term" value="P:cobalamin biosynthetic process"/>
    <property type="evidence" value="ECO:0007669"/>
    <property type="project" value="UniProtKB-UniRule"/>
</dbReference>
<evidence type="ECO:0000313" key="11">
    <source>
        <dbReference type="EMBL" id="MCW3785616.1"/>
    </source>
</evidence>
<sequence>MQFNIQSVQTDLTEQIVRKINTKTKPVGSLGKLEKIARQIAEIQNTLHPELSNPAIIVCAGDHGVTEEGISPFPKEVTYQMVMNFLGQGAAINVFTKQNNIKLLLADTGVDFDFEKNTSLIDIKIAKGTCNFAKEKAMTPVQCEQALANGANIVSDLNASGTNIIGFGEMGIGNTTSAAALLCAYTGTTGIEAAGAGTGLDEDGILKKAKVIDEAIKLHGPINAPYEILETFGGFEIASIVGAMLKAAELKMVIMVDGFIVTSALLAAYYIDNRVLDYCIFSHKSQEKGHQLMLDCIGAEPILDIQMRLGEGTGSAVAFPIIQSAVNFFNEMSSFEDAGVSDRE</sequence>
<accession>A0AAE3M282</accession>
<keyword evidence="6 10" id="KW-0328">Glycosyltransferase</keyword>
<evidence type="ECO:0000256" key="2">
    <source>
        <dbReference type="ARBA" id="ARBA00007110"/>
    </source>
</evidence>
<reference evidence="11" key="1">
    <citation type="submission" date="2022-10" db="EMBL/GenBank/DDBJ databases">
        <authorList>
            <person name="Yu W.X."/>
        </authorList>
    </citation>
    <scope>NUCLEOTIDE SEQUENCE</scope>
    <source>
        <strain evidence="11">AAT</strain>
    </source>
</reference>
<comment type="catalytic activity">
    <reaction evidence="9 10">
        <text>5,6-dimethylbenzimidazole + nicotinate beta-D-ribonucleotide = alpha-ribazole 5'-phosphate + nicotinate + H(+)</text>
        <dbReference type="Rhea" id="RHEA:11196"/>
        <dbReference type="ChEBI" id="CHEBI:15378"/>
        <dbReference type="ChEBI" id="CHEBI:15890"/>
        <dbReference type="ChEBI" id="CHEBI:32544"/>
        <dbReference type="ChEBI" id="CHEBI:57502"/>
        <dbReference type="ChEBI" id="CHEBI:57918"/>
        <dbReference type="EC" id="2.4.2.21"/>
    </reaction>
</comment>
<name>A0AAE3M282_9BACT</name>
<evidence type="ECO:0000256" key="10">
    <source>
        <dbReference type="HAMAP-Rule" id="MF_00230"/>
    </source>
</evidence>
<evidence type="ECO:0000256" key="9">
    <source>
        <dbReference type="ARBA" id="ARBA00047340"/>
    </source>
</evidence>
<dbReference type="InterPro" id="IPR023195">
    <property type="entry name" value="Nict_dMeBzImd_PRibTrfase_N"/>
</dbReference>
<proteinExistence type="inferred from homology"/>
<dbReference type="Pfam" id="PF02277">
    <property type="entry name" value="DBI_PRT"/>
    <property type="match status" value="1"/>
</dbReference>
<comment type="similarity">
    <text evidence="2 10">Belongs to the CobT family.</text>
</comment>
<dbReference type="CDD" id="cd02439">
    <property type="entry name" value="DMB-PRT_CobT"/>
    <property type="match status" value="1"/>
</dbReference>
<evidence type="ECO:0000256" key="1">
    <source>
        <dbReference type="ARBA" id="ARBA00005049"/>
    </source>
</evidence>
<dbReference type="NCBIfam" id="NF000996">
    <property type="entry name" value="PRK00105.1"/>
    <property type="match status" value="1"/>
</dbReference>
<feature type="active site" description="Proton acceptor" evidence="10">
    <location>
        <position position="311"/>
    </location>
</feature>
<evidence type="ECO:0000256" key="4">
    <source>
        <dbReference type="ARBA" id="ARBA00015486"/>
    </source>
</evidence>
<keyword evidence="12" id="KW-1185">Reference proteome</keyword>
<evidence type="ECO:0000256" key="8">
    <source>
        <dbReference type="ARBA" id="ARBA00030686"/>
    </source>
</evidence>
<evidence type="ECO:0000256" key="6">
    <source>
        <dbReference type="ARBA" id="ARBA00022676"/>
    </source>
</evidence>
<comment type="function">
    <text evidence="10">Catalyzes the synthesis of alpha-ribazole-5'-phosphate from nicotinate mononucleotide (NAMN) and 5,6-dimethylbenzimidazole (DMB).</text>
</comment>
<dbReference type="InterPro" id="IPR017846">
    <property type="entry name" value="Nict_dMeBzImd_PRibTrfase_bact"/>
</dbReference>
<dbReference type="EMBL" id="JAPDPJ010000005">
    <property type="protein sequence ID" value="MCW3785616.1"/>
    <property type="molecule type" value="Genomic_DNA"/>
</dbReference>
<dbReference type="Gene3D" id="3.40.50.10210">
    <property type="match status" value="1"/>
</dbReference>
<dbReference type="RefSeq" id="WP_301189188.1">
    <property type="nucleotide sequence ID" value="NZ_JAPDPJ010000005.1"/>
</dbReference>